<dbReference type="Gene3D" id="3.40.50.300">
    <property type="entry name" value="P-loop containing nucleotide triphosphate hydrolases"/>
    <property type="match status" value="1"/>
</dbReference>
<keyword evidence="4 7" id="KW-0067">ATP-binding</keyword>
<dbReference type="SUPFAM" id="SSF52540">
    <property type="entry name" value="P-loop containing nucleoside triphosphate hydrolases"/>
    <property type="match status" value="1"/>
</dbReference>
<dbReference type="GO" id="GO:0031460">
    <property type="term" value="P:glycine betaine transport"/>
    <property type="evidence" value="ECO:0007669"/>
    <property type="project" value="InterPro"/>
</dbReference>
<dbReference type="Pfam" id="PF00005">
    <property type="entry name" value="ABC_tran"/>
    <property type="match status" value="1"/>
</dbReference>
<dbReference type="GO" id="GO:0005886">
    <property type="term" value="C:plasma membrane"/>
    <property type="evidence" value="ECO:0007669"/>
    <property type="project" value="UniProtKB-SubCell"/>
</dbReference>
<dbReference type="GO" id="GO:0015418">
    <property type="term" value="F:ABC-type quaternary ammonium compound transporting activity"/>
    <property type="evidence" value="ECO:0007669"/>
    <property type="project" value="UniProtKB-EC"/>
</dbReference>
<dbReference type="InterPro" id="IPR027417">
    <property type="entry name" value="P-loop_NTPase"/>
</dbReference>
<dbReference type="Gene3D" id="3.10.580.10">
    <property type="entry name" value="CBS-domain"/>
    <property type="match status" value="1"/>
</dbReference>
<dbReference type="AlphaFoldDB" id="A0A1Z4VN95"/>
<dbReference type="EMBL" id="AP018052">
    <property type="protein sequence ID" value="BAZ93090.1"/>
    <property type="molecule type" value="Genomic_DNA"/>
</dbReference>
<dbReference type="GO" id="GO:0016887">
    <property type="term" value="F:ATP hydrolysis activity"/>
    <property type="evidence" value="ECO:0007669"/>
    <property type="project" value="UniProtKB-UniRule"/>
</dbReference>
<dbReference type="PANTHER" id="PTHR43869:SF1">
    <property type="entry name" value="GLYCINE BETAINE_PROLINE BETAINE TRANSPORT SYSTEM ATP-BINDING PROTEIN PROV"/>
    <property type="match status" value="1"/>
</dbReference>
<dbReference type="Proteomes" id="UP000218765">
    <property type="component" value="Chromosome"/>
</dbReference>
<keyword evidence="5" id="KW-0029">Amino-acid transport</keyword>
<evidence type="ECO:0000256" key="3">
    <source>
        <dbReference type="ARBA" id="ARBA00022741"/>
    </source>
</evidence>
<evidence type="ECO:0000313" key="10">
    <source>
        <dbReference type="EMBL" id="BAZ93090.1"/>
    </source>
</evidence>
<dbReference type="FunFam" id="3.40.50.300:FF:000201">
    <property type="entry name" value="Glycine betaine/L-proline ABC transporter ATP-binding protein"/>
    <property type="match status" value="1"/>
</dbReference>
<feature type="domain" description="CBS" evidence="9">
    <location>
        <begin position="288"/>
        <end position="346"/>
    </location>
</feature>
<dbReference type="InterPro" id="IPR046342">
    <property type="entry name" value="CBS_dom_sf"/>
</dbReference>
<dbReference type="Pfam" id="PF00571">
    <property type="entry name" value="CBS"/>
    <property type="match status" value="1"/>
</dbReference>
<accession>A0A1Z4VN95</accession>
<dbReference type="InterPro" id="IPR003439">
    <property type="entry name" value="ABC_transporter-like_ATP-bd"/>
</dbReference>
<comment type="subunit">
    <text evidence="7">The complex is probably composed of two ATP-binding proteins, two transmembrane proteins and a solute-binding protein.</text>
</comment>
<dbReference type="EC" id="7.6.2.9" evidence="7"/>
<evidence type="ECO:0000256" key="7">
    <source>
        <dbReference type="RuleBase" id="RU369116"/>
    </source>
</evidence>
<keyword evidence="6" id="KW-0129">CBS domain</keyword>
<dbReference type="KEGG" id="ttc:FOKN1_0688"/>
<evidence type="ECO:0000259" key="8">
    <source>
        <dbReference type="PROSITE" id="PS50893"/>
    </source>
</evidence>
<dbReference type="PROSITE" id="PS50893">
    <property type="entry name" value="ABC_TRANSPORTER_2"/>
    <property type="match status" value="1"/>
</dbReference>
<dbReference type="InterPro" id="IPR003593">
    <property type="entry name" value="AAA+_ATPase"/>
</dbReference>
<dbReference type="OrthoDB" id="9802264at2"/>
<keyword evidence="3 7" id="KW-0547">Nucleotide-binding</keyword>
<sequence>MPVNGNGEGKDKLVVENLYKIFGPDPDEAMRLLEQGLSKDEIFERTRTTVGVQNANFAIRDGEVFVVMGLSGSGKSTLVRMLNRLIEPTHGRILLDGRDVTAMGRKELIRMRREHMSMVFQSFALLPHKTVAENAAFGLDVADVSKEEQRERAMKALETVGLGQYGDSYPDELSGGMKQRVGLARALATDASILLMDEAFSALDPLIRTEMQDELVRLQQREAHTIVFISHDLDEAIRIGDRIAIMEGGAIVQIGTPEEIVTSPANEYVRSFFYGVDVSKVFTASEIAEQDGLMVFERPGTNVRAALAQLRDRRRNTAVVVDASGKYRGMVSQHSLARALDSPGETRWEEAFLKGIEAAPEDMELSDVLSLVAASEHPVPVVAKGGRYLGTVSKTVLLQTLDKAG</sequence>
<comment type="similarity">
    <text evidence="1 7">Belongs to the ABC transporter superfamily.</text>
</comment>
<evidence type="ECO:0000313" key="11">
    <source>
        <dbReference type="Proteomes" id="UP000218765"/>
    </source>
</evidence>
<name>A0A1Z4VN95_9GAMM</name>
<dbReference type="RefSeq" id="WP_096367467.1">
    <property type="nucleotide sequence ID" value="NZ_AP018052.1"/>
</dbReference>
<feature type="domain" description="ABC transporter" evidence="8">
    <location>
        <begin position="37"/>
        <end position="273"/>
    </location>
</feature>
<dbReference type="NCBIfam" id="NF007480">
    <property type="entry name" value="PRK10070.1"/>
    <property type="match status" value="1"/>
</dbReference>
<dbReference type="GO" id="GO:0006865">
    <property type="term" value="P:amino acid transport"/>
    <property type="evidence" value="ECO:0007669"/>
    <property type="project" value="UniProtKB-UniRule"/>
</dbReference>
<dbReference type="InterPro" id="IPR005892">
    <property type="entry name" value="Gly-betaine_transp_ATP-bd"/>
</dbReference>
<gene>
    <name evidence="10" type="ORF">FOKN1_0688</name>
</gene>
<keyword evidence="2 7" id="KW-0813">Transport</keyword>
<dbReference type="NCBIfam" id="TIGR01186">
    <property type="entry name" value="proV"/>
    <property type="match status" value="1"/>
</dbReference>
<dbReference type="GO" id="GO:0005524">
    <property type="term" value="F:ATP binding"/>
    <property type="evidence" value="ECO:0007669"/>
    <property type="project" value="UniProtKB-UniRule"/>
</dbReference>
<keyword evidence="7" id="KW-1003">Cell membrane</keyword>
<proteinExistence type="inferred from homology"/>
<evidence type="ECO:0000256" key="2">
    <source>
        <dbReference type="ARBA" id="ARBA00022448"/>
    </source>
</evidence>
<dbReference type="CDD" id="cd03294">
    <property type="entry name" value="ABC_Pro_Gly_Betaine"/>
    <property type="match status" value="1"/>
</dbReference>
<keyword evidence="7" id="KW-0997">Cell inner membrane</keyword>
<keyword evidence="7" id="KW-0472">Membrane</keyword>
<protein>
    <recommendedName>
        <fullName evidence="7">Quaternary amine transport ATP-binding protein</fullName>
        <ecNumber evidence="7">7.6.2.9</ecNumber>
    </recommendedName>
</protein>
<comment type="subcellular location">
    <subcellularLocation>
        <location evidence="7">Cell inner membrane</location>
        <topology evidence="7">Peripheral membrane protein</topology>
    </subcellularLocation>
</comment>
<comment type="catalytic activity">
    <reaction evidence="7">
        <text>a quaternary ammonium(out) + ATP + H2O = a quaternary ammonium(in) + ADP + phosphate + H(+)</text>
        <dbReference type="Rhea" id="RHEA:11036"/>
        <dbReference type="ChEBI" id="CHEBI:15377"/>
        <dbReference type="ChEBI" id="CHEBI:15378"/>
        <dbReference type="ChEBI" id="CHEBI:30616"/>
        <dbReference type="ChEBI" id="CHEBI:35267"/>
        <dbReference type="ChEBI" id="CHEBI:43474"/>
        <dbReference type="ChEBI" id="CHEBI:456216"/>
    </reaction>
</comment>
<evidence type="ECO:0000256" key="4">
    <source>
        <dbReference type="ARBA" id="ARBA00022840"/>
    </source>
</evidence>
<dbReference type="GO" id="GO:0006970">
    <property type="term" value="P:response to osmotic stress"/>
    <property type="evidence" value="ECO:0007669"/>
    <property type="project" value="UniProtKB-ARBA"/>
</dbReference>
<dbReference type="InterPro" id="IPR000644">
    <property type="entry name" value="CBS_dom"/>
</dbReference>
<dbReference type="PROSITE" id="PS51371">
    <property type="entry name" value="CBS"/>
    <property type="match status" value="1"/>
</dbReference>
<organism evidence="10 11">
    <name type="scientific">Thiohalobacter thiocyanaticus</name>
    <dbReference type="NCBI Taxonomy" id="585455"/>
    <lineage>
        <taxon>Bacteria</taxon>
        <taxon>Pseudomonadati</taxon>
        <taxon>Pseudomonadota</taxon>
        <taxon>Gammaproteobacteria</taxon>
        <taxon>Thiohalobacterales</taxon>
        <taxon>Thiohalobacteraceae</taxon>
        <taxon>Thiohalobacter</taxon>
    </lineage>
</organism>
<evidence type="ECO:0000256" key="6">
    <source>
        <dbReference type="PROSITE-ProRule" id="PRU00703"/>
    </source>
</evidence>
<reference evidence="10 11" key="1">
    <citation type="submission" date="2017-05" db="EMBL/GenBank/DDBJ databases">
        <title>Thiocyanate degradation by Thiohalobacter thiocyanaticus FOKN1.</title>
        <authorList>
            <person name="Oshiki M."/>
            <person name="Fukushima T."/>
            <person name="Kawano S."/>
            <person name="Nakagawa J."/>
        </authorList>
    </citation>
    <scope>NUCLEOTIDE SEQUENCE [LARGE SCALE GENOMIC DNA]</scope>
    <source>
        <strain evidence="10 11">FOKN1</strain>
    </source>
</reference>
<dbReference type="SMART" id="SM00382">
    <property type="entry name" value="AAA"/>
    <property type="match status" value="1"/>
</dbReference>
<dbReference type="SUPFAM" id="SSF54631">
    <property type="entry name" value="CBS-domain pair"/>
    <property type="match status" value="1"/>
</dbReference>
<evidence type="ECO:0000256" key="1">
    <source>
        <dbReference type="ARBA" id="ARBA00005417"/>
    </source>
</evidence>
<keyword evidence="11" id="KW-1185">Reference proteome</keyword>
<dbReference type="InterPro" id="IPR051921">
    <property type="entry name" value="ABC_osmolyte_uptake_ATP-bind"/>
</dbReference>
<dbReference type="PROSITE" id="PS00211">
    <property type="entry name" value="ABC_TRANSPORTER_1"/>
    <property type="match status" value="1"/>
</dbReference>
<dbReference type="PANTHER" id="PTHR43869">
    <property type="entry name" value="GLYCINE BETAINE/PROLINE BETAINE TRANSPORT SYSTEM ATP-BINDING PROTEIN PROV"/>
    <property type="match status" value="1"/>
</dbReference>
<evidence type="ECO:0000256" key="5">
    <source>
        <dbReference type="ARBA" id="ARBA00022970"/>
    </source>
</evidence>
<evidence type="ECO:0000259" key="9">
    <source>
        <dbReference type="PROSITE" id="PS51371"/>
    </source>
</evidence>
<dbReference type="InterPro" id="IPR017871">
    <property type="entry name" value="ABC_transporter-like_CS"/>
</dbReference>